<sequence length="129" mass="14728">MAIEIKGSTPEFFSTALSEHVRIKKMRACKSAGIALYKTWRGWYFFRPQTQDLIGVQTGLMLSEDKAEDISLSRISDENRSIFNDSKDGILTYDQCREEGIFTQYTSGLSIFYEPEKEGDLSGIISKRH</sequence>
<comment type="caution">
    <text evidence="1">The sequence shown here is derived from an EMBL/GenBank/DDBJ whole genome shotgun (WGS) entry which is preliminary data.</text>
</comment>
<gene>
    <name evidence="1" type="ORF">H9931_03705</name>
</gene>
<dbReference type="Proteomes" id="UP000823863">
    <property type="component" value="Unassembled WGS sequence"/>
</dbReference>
<reference evidence="1" key="2">
    <citation type="submission" date="2021-04" db="EMBL/GenBank/DDBJ databases">
        <authorList>
            <person name="Gilroy R."/>
        </authorList>
    </citation>
    <scope>NUCLEOTIDE SEQUENCE</scope>
    <source>
        <strain evidence="1">CHK198-12963</strain>
    </source>
</reference>
<name>A0A9D2PT72_9FIRM</name>
<accession>A0A9D2PT72</accession>
<organism evidence="1 2">
    <name type="scientific">Candidatus Enterocloster excrementigallinarum</name>
    <dbReference type="NCBI Taxonomy" id="2838558"/>
    <lineage>
        <taxon>Bacteria</taxon>
        <taxon>Bacillati</taxon>
        <taxon>Bacillota</taxon>
        <taxon>Clostridia</taxon>
        <taxon>Lachnospirales</taxon>
        <taxon>Lachnospiraceae</taxon>
        <taxon>Enterocloster</taxon>
    </lineage>
</organism>
<reference evidence="1" key="1">
    <citation type="journal article" date="2021" name="PeerJ">
        <title>Extensive microbial diversity within the chicken gut microbiome revealed by metagenomics and culture.</title>
        <authorList>
            <person name="Gilroy R."/>
            <person name="Ravi A."/>
            <person name="Getino M."/>
            <person name="Pursley I."/>
            <person name="Horton D.L."/>
            <person name="Alikhan N.F."/>
            <person name="Baker D."/>
            <person name="Gharbi K."/>
            <person name="Hall N."/>
            <person name="Watson M."/>
            <person name="Adriaenssens E.M."/>
            <person name="Foster-Nyarko E."/>
            <person name="Jarju S."/>
            <person name="Secka A."/>
            <person name="Antonio M."/>
            <person name="Oren A."/>
            <person name="Chaudhuri R.R."/>
            <person name="La Ragione R."/>
            <person name="Hildebrand F."/>
            <person name="Pallen M.J."/>
        </authorList>
    </citation>
    <scope>NUCLEOTIDE SEQUENCE</scope>
    <source>
        <strain evidence="1">CHK198-12963</strain>
    </source>
</reference>
<dbReference type="EMBL" id="DWWB01000016">
    <property type="protein sequence ID" value="HJC65813.1"/>
    <property type="molecule type" value="Genomic_DNA"/>
</dbReference>
<evidence type="ECO:0000313" key="1">
    <source>
        <dbReference type="EMBL" id="HJC65813.1"/>
    </source>
</evidence>
<proteinExistence type="predicted"/>
<dbReference type="AlphaFoldDB" id="A0A9D2PT72"/>
<evidence type="ECO:0000313" key="2">
    <source>
        <dbReference type="Proteomes" id="UP000823863"/>
    </source>
</evidence>
<protein>
    <submittedName>
        <fullName evidence="1">Uncharacterized protein</fullName>
    </submittedName>
</protein>